<evidence type="ECO:0000256" key="4">
    <source>
        <dbReference type="ARBA" id="ARBA00022989"/>
    </source>
</evidence>
<dbReference type="SUPFAM" id="SSF103473">
    <property type="entry name" value="MFS general substrate transporter"/>
    <property type="match status" value="1"/>
</dbReference>
<keyword evidence="2" id="KW-0813">Transport</keyword>
<evidence type="ECO:0000256" key="6">
    <source>
        <dbReference type="SAM" id="Phobius"/>
    </source>
</evidence>
<evidence type="ECO:0000259" key="7">
    <source>
        <dbReference type="PROSITE" id="PS50850"/>
    </source>
</evidence>
<dbReference type="EMBL" id="KV749070">
    <property type="protein sequence ID" value="OCL11302.1"/>
    <property type="molecule type" value="Genomic_DNA"/>
</dbReference>
<feature type="transmembrane region" description="Helical" evidence="6">
    <location>
        <begin position="57"/>
        <end position="78"/>
    </location>
</feature>
<feature type="transmembrane region" description="Helical" evidence="6">
    <location>
        <begin position="354"/>
        <end position="375"/>
    </location>
</feature>
<reference evidence="8 9" key="1">
    <citation type="journal article" date="2016" name="Nat. Commun.">
        <title>Ectomycorrhizal ecology is imprinted in the genome of the dominant symbiotic fungus Cenococcum geophilum.</title>
        <authorList>
            <consortium name="DOE Joint Genome Institute"/>
            <person name="Peter M."/>
            <person name="Kohler A."/>
            <person name="Ohm R.A."/>
            <person name="Kuo A."/>
            <person name="Krutzmann J."/>
            <person name="Morin E."/>
            <person name="Arend M."/>
            <person name="Barry K.W."/>
            <person name="Binder M."/>
            <person name="Choi C."/>
            <person name="Clum A."/>
            <person name="Copeland A."/>
            <person name="Grisel N."/>
            <person name="Haridas S."/>
            <person name="Kipfer T."/>
            <person name="LaButti K."/>
            <person name="Lindquist E."/>
            <person name="Lipzen A."/>
            <person name="Maire R."/>
            <person name="Meier B."/>
            <person name="Mihaltcheva S."/>
            <person name="Molinier V."/>
            <person name="Murat C."/>
            <person name="Poggeler S."/>
            <person name="Quandt C.A."/>
            <person name="Sperisen C."/>
            <person name="Tritt A."/>
            <person name="Tisserant E."/>
            <person name="Crous P.W."/>
            <person name="Henrissat B."/>
            <person name="Nehls U."/>
            <person name="Egli S."/>
            <person name="Spatafora J.W."/>
            <person name="Grigoriev I.V."/>
            <person name="Martin F.M."/>
        </authorList>
    </citation>
    <scope>NUCLEOTIDE SEQUENCE [LARGE SCALE GENOMIC DNA]</scope>
    <source>
        <strain evidence="8 9">CBS 207.34</strain>
    </source>
</reference>
<keyword evidence="4 6" id="KW-1133">Transmembrane helix</keyword>
<accession>A0A8E2F667</accession>
<dbReference type="InterPro" id="IPR036259">
    <property type="entry name" value="MFS_trans_sf"/>
</dbReference>
<feature type="domain" description="Major facilitator superfamily (MFS) profile" evidence="7">
    <location>
        <begin position="19"/>
        <end position="504"/>
    </location>
</feature>
<keyword evidence="9" id="KW-1185">Reference proteome</keyword>
<feature type="transmembrane region" description="Helical" evidence="6">
    <location>
        <begin position="90"/>
        <end position="113"/>
    </location>
</feature>
<dbReference type="PROSITE" id="PS50850">
    <property type="entry name" value="MFS"/>
    <property type="match status" value="1"/>
</dbReference>
<evidence type="ECO:0000313" key="8">
    <source>
        <dbReference type="EMBL" id="OCL11302.1"/>
    </source>
</evidence>
<feature type="transmembrane region" description="Helical" evidence="6">
    <location>
        <begin position="192"/>
        <end position="214"/>
    </location>
</feature>
<gene>
    <name evidence="8" type="ORF">AOQ84DRAFT_336122</name>
</gene>
<dbReference type="CDD" id="cd17330">
    <property type="entry name" value="MFS_SLC46_TetA_like"/>
    <property type="match status" value="1"/>
</dbReference>
<dbReference type="Proteomes" id="UP000250140">
    <property type="component" value="Unassembled WGS sequence"/>
</dbReference>
<dbReference type="OrthoDB" id="10262656at2759"/>
<dbReference type="InterPro" id="IPR001958">
    <property type="entry name" value="Tet-R_TetA/multi-R_MdtG-like"/>
</dbReference>
<feature type="transmembrane region" description="Helical" evidence="6">
    <location>
        <begin position="291"/>
        <end position="309"/>
    </location>
</feature>
<keyword evidence="5 6" id="KW-0472">Membrane</keyword>
<feature type="transmembrane region" description="Helical" evidence="6">
    <location>
        <begin position="381"/>
        <end position="399"/>
    </location>
</feature>
<dbReference type="Pfam" id="PF07690">
    <property type="entry name" value="MFS_1"/>
    <property type="match status" value="1"/>
</dbReference>
<keyword evidence="3 6" id="KW-0812">Transmembrane</keyword>
<feature type="transmembrane region" description="Helical" evidence="6">
    <location>
        <begin position="480"/>
        <end position="499"/>
    </location>
</feature>
<dbReference type="AlphaFoldDB" id="A0A8E2F667"/>
<sequence>MFLTQARTPRDRTKFPTAQLFVLALVRVAEPIALTSIFPYAWKLVQHYNVTNDANAAFYAGILISAFALAEACTGMYWGGLSDRIGRKPVLLLGCAGTLFSLLVVGLAPNFWIALLGRVLGGALNGNIGVIQTMVGELVSKPEHEPRAYAVMPFVWSVGTIVGPSIGGYFANPSENFPSLFPPSSIFSVFPYLLPNLICALMLLGSIFAGYLFLEETHPDMQPWSTPADLDHTTAETPLLPTAGATAHAAANLATESYGTFDAVDVRKEETCHVRSDGRPLSVSSDLNEKIFTKPIVMLVAALGIFTYHSMTYDHLLPIFLQDTRANDVSAFGTFSGSLAGGLGLTIQQVGIIMSFNGIIALFIQAIVFPVMAAWLGIWRLFIFVIVGHPVVYFIVPYLTILPQGLLYSGIYTCLTIRNFFSILAYPLFLILLKEASPSPAQLGKINGLAASTGAACRTIASPIAGLLYGIGVQMNFTALAWWASTLVAIIGTLQIAFLKRQNKNTTVVRTPATYRLMSTEEVSKSAVVNISIEEAGNHLEV</sequence>
<feature type="transmembrane region" description="Helical" evidence="6">
    <location>
        <begin position="411"/>
        <end position="433"/>
    </location>
</feature>
<dbReference type="GO" id="GO:0016020">
    <property type="term" value="C:membrane"/>
    <property type="evidence" value="ECO:0007669"/>
    <property type="project" value="UniProtKB-SubCell"/>
</dbReference>
<organism evidence="8 9">
    <name type="scientific">Glonium stellatum</name>
    <dbReference type="NCBI Taxonomy" id="574774"/>
    <lineage>
        <taxon>Eukaryota</taxon>
        <taxon>Fungi</taxon>
        <taxon>Dikarya</taxon>
        <taxon>Ascomycota</taxon>
        <taxon>Pezizomycotina</taxon>
        <taxon>Dothideomycetes</taxon>
        <taxon>Pleosporomycetidae</taxon>
        <taxon>Gloniales</taxon>
        <taxon>Gloniaceae</taxon>
        <taxon>Glonium</taxon>
    </lineage>
</organism>
<dbReference type="InterPro" id="IPR011701">
    <property type="entry name" value="MFS"/>
</dbReference>
<dbReference type="GO" id="GO:0022857">
    <property type="term" value="F:transmembrane transporter activity"/>
    <property type="evidence" value="ECO:0007669"/>
    <property type="project" value="InterPro"/>
</dbReference>
<feature type="transmembrane region" description="Helical" evidence="6">
    <location>
        <begin position="20"/>
        <end position="42"/>
    </location>
</feature>
<protein>
    <submittedName>
        <fullName evidence="8">Putative MFS transporter</fullName>
    </submittedName>
</protein>
<evidence type="ECO:0000256" key="5">
    <source>
        <dbReference type="ARBA" id="ARBA00023136"/>
    </source>
</evidence>
<evidence type="ECO:0000256" key="2">
    <source>
        <dbReference type="ARBA" id="ARBA00022448"/>
    </source>
</evidence>
<name>A0A8E2F667_9PEZI</name>
<dbReference type="PANTHER" id="PTHR23504:SF2">
    <property type="entry name" value="TRANSPORTER, PUTATIVE (AFU_ORTHOLOGUE AFUA_8G04150)-RELATED"/>
    <property type="match status" value="1"/>
</dbReference>
<comment type="subcellular location">
    <subcellularLocation>
        <location evidence="1">Membrane</location>
        <topology evidence="1">Multi-pass membrane protein</topology>
    </subcellularLocation>
</comment>
<dbReference type="Gene3D" id="1.20.1250.20">
    <property type="entry name" value="MFS general substrate transporter like domains"/>
    <property type="match status" value="1"/>
</dbReference>
<evidence type="ECO:0000256" key="3">
    <source>
        <dbReference type="ARBA" id="ARBA00022692"/>
    </source>
</evidence>
<proteinExistence type="predicted"/>
<evidence type="ECO:0000256" key="1">
    <source>
        <dbReference type="ARBA" id="ARBA00004141"/>
    </source>
</evidence>
<dbReference type="PRINTS" id="PR01035">
    <property type="entry name" value="TCRTETA"/>
</dbReference>
<dbReference type="InterPro" id="IPR020846">
    <property type="entry name" value="MFS_dom"/>
</dbReference>
<dbReference type="PANTHER" id="PTHR23504">
    <property type="entry name" value="MAJOR FACILITATOR SUPERFAMILY DOMAIN-CONTAINING PROTEIN 10"/>
    <property type="match status" value="1"/>
</dbReference>
<evidence type="ECO:0000313" key="9">
    <source>
        <dbReference type="Proteomes" id="UP000250140"/>
    </source>
</evidence>